<evidence type="ECO:0000313" key="2">
    <source>
        <dbReference type="Proteomes" id="UP001497497"/>
    </source>
</evidence>
<organism evidence="1 2">
    <name type="scientific">Lymnaea stagnalis</name>
    <name type="common">Great pond snail</name>
    <name type="synonym">Helix stagnalis</name>
    <dbReference type="NCBI Taxonomy" id="6523"/>
    <lineage>
        <taxon>Eukaryota</taxon>
        <taxon>Metazoa</taxon>
        <taxon>Spiralia</taxon>
        <taxon>Lophotrochozoa</taxon>
        <taxon>Mollusca</taxon>
        <taxon>Gastropoda</taxon>
        <taxon>Heterobranchia</taxon>
        <taxon>Euthyneura</taxon>
        <taxon>Panpulmonata</taxon>
        <taxon>Hygrophila</taxon>
        <taxon>Lymnaeoidea</taxon>
        <taxon>Lymnaeidae</taxon>
        <taxon>Lymnaea</taxon>
    </lineage>
</organism>
<gene>
    <name evidence="1" type="ORF">GSLYS_00017375001</name>
</gene>
<keyword evidence="2" id="KW-1185">Reference proteome</keyword>
<name>A0AAV2ICT3_LYMST</name>
<comment type="caution">
    <text evidence="1">The sequence shown here is derived from an EMBL/GenBank/DDBJ whole genome shotgun (WGS) entry which is preliminary data.</text>
</comment>
<reference evidence="1 2" key="1">
    <citation type="submission" date="2024-04" db="EMBL/GenBank/DDBJ databases">
        <authorList>
            <consortium name="Genoscope - CEA"/>
            <person name="William W."/>
        </authorList>
    </citation>
    <scope>NUCLEOTIDE SEQUENCE [LARGE SCALE GENOMIC DNA]</scope>
</reference>
<dbReference type="AlphaFoldDB" id="A0AAV2ICT3"/>
<dbReference type="Proteomes" id="UP001497497">
    <property type="component" value="Unassembled WGS sequence"/>
</dbReference>
<evidence type="ECO:0000313" key="1">
    <source>
        <dbReference type="EMBL" id="CAL1543862.1"/>
    </source>
</evidence>
<sequence>MFDVMGMKKVLGIVIILGLTLLNVWMARYVVKPMKEQRLYKQANLLKSRPETADTLVISVEDIHPIEHLKEAKKENEKKALRMKAKTEGVTHAHSVDQDSKAKKEVSADMWKTDNSLMNLDTADLARIKISLQNLKDTLQARKIQNEAIETSSGLPKGQGQMSTAGNQMAISDKIDYKKEQVTPGPGIAHTRGEMTVLHNSENVTRPKVSLFRADQPSPVRHVTSMGATVALPLLTNVNTPTDLMNNAANFGNSFPQHFQKTVADPHPSAISAIKGRFPESNHVLAARGRIYQKQTSPSFYERGHASPGQVLKPLNSIPENVDFASPVLRPGHHMMEGVSGRVTAPQYDFMRRINEQMVENIARENQVEANTAEWSMLENILRDIQAGQMRLDPNTLPGQ</sequence>
<proteinExistence type="predicted"/>
<accession>A0AAV2ICT3</accession>
<protein>
    <submittedName>
        <fullName evidence="1">Uncharacterized protein</fullName>
    </submittedName>
</protein>
<dbReference type="EMBL" id="CAXITT010000580">
    <property type="protein sequence ID" value="CAL1543862.1"/>
    <property type="molecule type" value="Genomic_DNA"/>
</dbReference>